<name>A0A451A1L1_9GAMM</name>
<dbReference type="InterPro" id="IPR017871">
    <property type="entry name" value="ABC_transporter-like_CS"/>
</dbReference>
<evidence type="ECO:0000256" key="2">
    <source>
        <dbReference type="ARBA" id="ARBA00022741"/>
    </source>
</evidence>
<dbReference type="Pfam" id="PF00005">
    <property type="entry name" value="ABC_tran"/>
    <property type="match status" value="1"/>
</dbReference>
<feature type="domain" description="ABC transporter" evidence="4">
    <location>
        <begin position="3"/>
        <end position="225"/>
    </location>
</feature>
<keyword evidence="1" id="KW-0813">Transport</keyword>
<dbReference type="PANTHER" id="PTHR45772">
    <property type="entry name" value="CONSERVED COMPONENT OF ABC TRANSPORTER FOR NATURAL AMINO ACIDS-RELATED"/>
    <property type="match status" value="1"/>
</dbReference>
<dbReference type="PROSITE" id="PS00211">
    <property type="entry name" value="ABC_TRANSPORTER_1"/>
    <property type="match status" value="1"/>
</dbReference>
<proteinExistence type="predicted"/>
<evidence type="ECO:0000313" key="5">
    <source>
        <dbReference type="EMBL" id="VFK59933.1"/>
    </source>
</evidence>
<dbReference type="SMART" id="SM00382">
    <property type="entry name" value="AAA"/>
    <property type="match status" value="1"/>
</dbReference>
<dbReference type="GO" id="GO:0005524">
    <property type="term" value="F:ATP binding"/>
    <property type="evidence" value="ECO:0007669"/>
    <property type="project" value="UniProtKB-KW"/>
</dbReference>
<gene>
    <name evidence="5" type="ORF">BECKTC1821F_GA0114240_103833</name>
</gene>
<dbReference type="SUPFAM" id="SSF52540">
    <property type="entry name" value="P-loop containing nucleoside triphosphate hydrolases"/>
    <property type="match status" value="1"/>
</dbReference>
<dbReference type="InterPro" id="IPR003593">
    <property type="entry name" value="AAA+_ATPase"/>
</dbReference>
<dbReference type="EMBL" id="CAADFW010000038">
    <property type="protein sequence ID" value="VFK59933.1"/>
    <property type="molecule type" value="Genomic_DNA"/>
</dbReference>
<protein>
    <submittedName>
        <fullName evidence="5">Branched-chain amino acid transport system ATP-binding protein</fullName>
    </submittedName>
</protein>
<keyword evidence="3 5" id="KW-0067">ATP-binding</keyword>
<evidence type="ECO:0000256" key="3">
    <source>
        <dbReference type="ARBA" id="ARBA00022840"/>
    </source>
</evidence>
<dbReference type="GO" id="GO:0005886">
    <property type="term" value="C:plasma membrane"/>
    <property type="evidence" value="ECO:0007669"/>
    <property type="project" value="TreeGrafter"/>
</dbReference>
<dbReference type="InterPro" id="IPR003439">
    <property type="entry name" value="ABC_transporter-like_ATP-bd"/>
</dbReference>
<dbReference type="InterPro" id="IPR027417">
    <property type="entry name" value="P-loop_NTPase"/>
</dbReference>
<organism evidence="5">
    <name type="scientific">Candidatus Kentrum sp. TC</name>
    <dbReference type="NCBI Taxonomy" id="2126339"/>
    <lineage>
        <taxon>Bacteria</taxon>
        <taxon>Pseudomonadati</taxon>
        <taxon>Pseudomonadota</taxon>
        <taxon>Gammaproteobacteria</taxon>
        <taxon>Candidatus Kentrum</taxon>
    </lineage>
</organism>
<dbReference type="AlphaFoldDB" id="A0A451A1L1"/>
<dbReference type="GO" id="GO:0016887">
    <property type="term" value="F:ATP hydrolysis activity"/>
    <property type="evidence" value="ECO:0007669"/>
    <property type="project" value="InterPro"/>
</dbReference>
<evidence type="ECO:0000259" key="4">
    <source>
        <dbReference type="PROSITE" id="PS50893"/>
    </source>
</evidence>
<reference evidence="5" key="1">
    <citation type="submission" date="2019-02" db="EMBL/GenBank/DDBJ databases">
        <authorList>
            <person name="Gruber-Vodicka R. H."/>
            <person name="Seah K. B. B."/>
        </authorList>
    </citation>
    <scope>NUCLEOTIDE SEQUENCE</scope>
    <source>
        <strain evidence="5">BECK_BZ126</strain>
    </source>
</reference>
<accession>A0A451A1L1</accession>
<dbReference type="Gene3D" id="3.40.50.300">
    <property type="entry name" value="P-loop containing nucleotide triphosphate hydrolases"/>
    <property type="match status" value="1"/>
</dbReference>
<dbReference type="PANTHER" id="PTHR45772:SF5">
    <property type="entry name" value="BRANCHED-CHAIN AMINO ACID TRANSPORT ATP-BINDING PROTEIN LIVG-RELATED"/>
    <property type="match status" value="1"/>
</dbReference>
<evidence type="ECO:0000256" key="1">
    <source>
        <dbReference type="ARBA" id="ARBA00022448"/>
    </source>
</evidence>
<dbReference type="InterPro" id="IPR051120">
    <property type="entry name" value="ABC_AA/LPS_Transport"/>
</dbReference>
<sequence>MTLSVGNLARHFGAVPILEGVELKLHPNTLTLLTGRNGSGKSTLVNCVTGFDRHYQGCVAIGPQRMDKYGPEVRARRGLVRTFQYPHLFPSMAVRENIAIGYCAKRFSLDSYFHRFSNLVDAGGSLTNLGLRPLEKRKADALSFGEMKLVNLARALTNGPRYLLLDEPLASLHGERREAVVSAIVDCKKQGAGILVIEHRVPDLIPHADAALELRDGRLFPRDTR</sequence>
<keyword evidence="2" id="KW-0547">Nucleotide-binding</keyword>
<dbReference type="PROSITE" id="PS50893">
    <property type="entry name" value="ABC_TRANSPORTER_2"/>
    <property type="match status" value="1"/>
</dbReference>